<evidence type="ECO:0000256" key="6">
    <source>
        <dbReference type="SAM" id="MobiDB-lite"/>
    </source>
</evidence>
<name>A0A0C3BHC5_SERVB</name>
<dbReference type="Pfam" id="PF07690">
    <property type="entry name" value="MFS_1"/>
    <property type="match status" value="1"/>
</dbReference>
<dbReference type="STRING" id="933852.A0A0C3BHC5"/>
<dbReference type="PANTHER" id="PTHR43791">
    <property type="entry name" value="PERMEASE-RELATED"/>
    <property type="match status" value="1"/>
</dbReference>
<protein>
    <recommendedName>
        <fullName evidence="8">Major facilitator superfamily (MFS) profile domain-containing protein</fullName>
    </recommendedName>
</protein>
<reference evidence="9 10" key="1">
    <citation type="submission" date="2014-04" db="EMBL/GenBank/DDBJ databases">
        <authorList>
            <consortium name="DOE Joint Genome Institute"/>
            <person name="Kuo A."/>
            <person name="Zuccaro A."/>
            <person name="Kohler A."/>
            <person name="Nagy L.G."/>
            <person name="Floudas D."/>
            <person name="Copeland A."/>
            <person name="Barry K.W."/>
            <person name="Cichocki N."/>
            <person name="Veneault-Fourrey C."/>
            <person name="LaButti K."/>
            <person name="Lindquist E.A."/>
            <person name="Lipzen A."/>
            <person name="Lundell T."/>
            <person name="Morin E."/>
            <person name="Murat C."/>
            <person name="Sun H."/>
            <person name="Tunlid A."/>
            <person name="Henrissat B."/>
            <person name="Grigoriev I.V."/>
            <person name="Hibbett D.S."/>
            <person name="Martin F."/>
            <person name="Nordberg H.P."/>
            <person name="Cantor M.N."/>
            <person name="Hua S.X."/>
        </authorList>
    </citation>
    <scope>NUCLEOTIDE SEQUENCE [LARGE SCALE GENOMIC DNA]</scope>
    <source>
        <strain evidence="9 10">MAFF 305830</strain>
    </source>
</reference>
<evidence type="ECO:0000256" key="3">
    <source>
        <dbReference type="ARBA" id="ARBA00022692"/>
    </source>
</evidence>
<dbReference type="HOGENOM" id="CLU_001265_0_1_1"/>
<feature type="transmembrane region" description="Helical" evidence="7">
    <location>
        <begin position="387"/>
        <end position="410"/>
    </location>
</feature>
<dbReference type="PANTHER" id="PTHR43791:SF53">
    <property type="entry name" value="MAJOR FACILITATOR SUPERFAMILY (MFS) PROFILE DOMAIN-CONTAINING PROTEIN"/>
    <property type="match status" value="1"/>
</dbReference>
<reference evidence="10" key="2">
    <citation type="submission" date="2015-01" db="EMBL/GenBank/DDBJ databases">
        <title>Evolutionary Origins and Diversification of the Mycorrhizal Mutualists.</title>
        <authorList>
            <consortium name="DOE Joint Genome Institute"/>
            <consortium name="Mycorrhizal Genomics Consortium"/>
            <person name="Kohler A."/>
            <person name="Kuo A."/>
            <person name="Nagy L.G."/>
            <person name="Floudas D."/>
            <person name="Copeland A."/>
            <person name="Barry K.W."/>
            <person name="Cichocki N."/>
            <person name="Veneault-Fourrey C."/>
            <person name="LaButti K."/>
            <person name="Lindquist E.A."/>
            <person name="Lipzen A."/>
            <person name="Lundell T."/>
            <person name="Morin E."/>
            <person name="Murat C."/>
            <person name="Riley R."/>
            <person name="Ohm R."/>
            <person name="Sun H."/>
            <person name="Tunlid A."/>
            <person name="Henrissat B."/>
            <person name="Grigoriev I.V."/>
            <person name="Hibbett D.S."/>
            <person name="Martin F."/>
        </authorList>
    </citation>
    <scope>NUCLEOTIDE SEQUENCE [LARGE SCALE GENOMIC DNA]</scope>
    <source>
        <strain evidence="10">MAFF 305830</strain>
    </source>
</reference>
<feature type="transmembrane region" description="Helical" evidence="7">
    <location>
        <begin position="338"/>
        <end position="355"/>
    </location>
</feature>
<dbReference type="EMBL" id="KN824283">
    <property type="protein sequence ID" value="KIM30871.1"/>
    <property type="molecule type" value="Genomic_DNA"/>
</dbReference>
<feature type="transmembrane region" description="Helical" evidence="7">
    <location>
        <begin position="362"/>
        <end position="381"/>
    </location>
</feature>
<evidence type="ECO:0000313" key="9">
    <source>
        <dbReference type="EMBL" id="KIM30871.1"/>
    </source>
</evidence>
<dbReference type="GO" id="GO:0016020">
    <property type="term" value="C:membrane"/>
    <property type="evidence" value="ECO:0007669"/>
    <property type="project" value="UniProtKB-SubCell"/>
</dbReference>
<feature type="domain" description="Major facilitator superfamily (MFS) profile" evidence="8">
    <location>
        <begin position="66"/>
        <end position="480"/>
    </location>
</feature>
<feature type="transmembrane region" description="Helical" evidence="7">
    <location>
        <begin position="157"/>
        <end position="179"/>
    </location>
</feature>
<sequence length="512" mass="56617">MNESHENRIKSEDTAPRTPDSQKDGDAKVIGLAMDVKELDVNVGNSDIHWTKAEERALVRRLDLRIMPLVTFLYLCNFIDRANIGNAKVAGLTDDLDLVGYQYNIGLSLFYVAYIVIEVPSNLLLKRFGATLWLSSLVLAFGAICFCTAFIRNFGHFVVIRILLGLTEGGMMPGIAYYLSTWYKKDELALRMGIFVSAASMSGAFGGLLATGFLSVPQLAGLPTGRWRNIFLFEGIITMLAAFLGYSLLPRSPGGSKFLQGRERDIAMQRIQAENAGLVEEETTEWDLVLRAWFNMTNWICALGFFLTNITIQGMVLFMPSLIAGMGYSHIDSQLLTVPPYILASAWSILLAWFSQRSSKRGMWILVSAPICVLGSGLLIGTEIHGVQYTGIFFLAMGAFPLGPLFMTWASNNSAPYTTRSVSVAMVVSLGSLGPIVSAWVYLPTDQPRYLTGLSVQLGGQVGICVITAFLIFWNMRENRLRQEGKRDYLLDADEATVARLGNLNPRFKLTI</sequence>
<dbReference type="Proteomes" id="UP000054097">
    <property type="component" value="Unassembled WGS sequence"/>
</dbReference>
<keyword evidence="4 7" id="KW-1133">Transmembrane helix</keyword>
<feature type="transmembrane region" description="Helical" evidence="7">
    <location>
        <begin position="299"/>
        <end position="318"/>
    </location>
</feature>
<evidence type="ECO:0000256" key="5">
    <source>
        <dbReference type="ARBA" id="ARBA00023136"/>
    </source>
</evidence>
<feature type="transmembrane region" description="Helical" evidence="7">
    <location>
        <begin position="129"/>
        <end position="151"/>
    </location>
</feature>
<evidence type="ECO:0000256" key="4">
    <source>
        <dbReference type="ARBA" id="ARBA00022989"/>
    </source>
</evidence>
<feature type="transmembrane region" description="Helical" evidence="7">
    <location>
        <begin position="188"/>
        <end position="210"/>
    </location>
</feature>
<evidence type="ECO:0000256" key="7">
    <source>
        <dbReference type="SAM" id="Phobius"/>
    </source>
</evidence>
<dbReference type="FunFam" id="1.20.1250.20:FF:000018">
    <property type="entry name" value="MFS transporter permease"/>
    <property type="match status" value="1"/>
</dbReference>
<feature type="region of interest" description="Disordered" evidence="6">
    <location>
        <begin position="1"/>
        <end position="25"/>
    </location>
</feature>
<dbReference type="SUPFAM" id="SSF103473">
    <property type="entry name" value="MFS general substrate transporter"/>
    <property type="match status" value="1"/>
</dbReference>
<feature type="transmembrane region" description="Helical" evidence="7">
    <location>
        <begin position="230"/>
        <end position="249"/>
    </location>
</feature>
<dbReference type="AlphaFoldDB" id="A0A0C3BHC5"/>
<evidence type="ECO:0000256" key="1">
    <source>
        <dbReference type="ARBA" id="ARBA00004141"/>
    </source>
</evidence>
<dbReference type="Gene3D" id="1.20.1250.20">
    <property type="entry name" value="MFS general substrate transporter like domains"/>
    <property type="match status" value="2"/>
</dbReference>
<organism evidence="9 10">
    <name type="scientific">Serendipita vermifera MAFF 305830</name>
    <dbReference type="NCBI Taxonomy" id="933852"/>
    <lineage>
        <taxon>Eukaryota</taxon>
        <taxon>Fungi</taxon>
        <taxon>Dikarya</taxon>
        <taxon>Basidiomycota</taxon>
        <taxon>Agaricomycotina</taxon>
        <taxon>Agaricomycetes</taxon>
        <taxon>Sebacinales</taxon>
        <taxon>Serendipitaceae</taxon>
        <taxon>Serendipita</taxon>
    </lineage>
</organism>
<proteinExistence type="predicted"/>
<feature type="transmembrane region" description="Helical" evidence="7">
    <location>
        <begin position="62"/>
        <end position="80"/>
    </location>
</feature>
<dbReference type="InterPro" id="IPR020846">
    <property type="entry name" value="MFS_dom"/>
</dbReference>
<feature type="transmembrane region" description="Helical" evidence="7">
    <location>
        <begin position="454"/>
        <end position="474"/>
    </location>
</feature>
<dbReference type="GO" id="GO:0022857">
    <property type="term" value="F:transmembrane transporter activity"/>
    <property type="evidence" value="ECO:0007669"/>
    <property type="project" value="InterPro"/>
</dbReference>
<accession>A0A0C3BHC5</accession>
<feature type="transmembrane region" description="Helical" evidence="7">
    <location>
        <begin position="100"/>
        <end position="117"/>
    </location>
</feature>
<evidence type="ECO:0000259" key="8">
    <source>
        <dbReference type="PROSITE" id="PS50850"/>
    </source>
</evidence>
<keyword evidence="3 7" id="KW-0812">Transmembrane</keyword>
<keyword evidence="5 7" id="KW-0472">Membrane</keyword>
<dbReference type="InterPro" id="IPR036259">
    <property type="entry name" value="MFS_trans_sf"/>
</dbReference>
<dbReference type="InterPro" id="IPR011701">
    <property type="entry name" value="MFS"/>
</dbReference>
<feature type="transmembrane region" description="Helical" evidence="7">
    <location>
        <begin position="422"/>
        <end position="442"/>
    </location>
</feature>
<keyword evidence="2" id="KW-0813">Transport</keyword>
<dbReference type="PROSITE" id="PS50850">
    <property type="entry name" value="MFS"/>
    <property type="match status" value="1"/>
</dbReference>
<dbReference type="OrthoDB" id="9971669at2759"/>
<comment type="subcellular location">
    <subcellularLocation>
        <location evidence="1">Membrane</location>
        <topology evidence="1">Multi-pass membrane protein</topology>
    </subcellularLocation>
</comment>
<dbReference type="FunFam" id="1.20.1250.20:FF:000013">
    <property type="entry name" value="MFS general substrate transporter"/>
    <property type="match status" value="1"/>
</dbReference>
<evidence type="ECO:0000256" key="2">
    <source>
        <dbReference type="ARBA" id="ARBA00022448"/>
    </source>
</evidence>
<evidence type="ECO:0000313" key="10">
    <source>
        <dbReference type="Proteomes" id="UP000054097"/>
    </source>
</evidence>
<keyword evidence="10" id="KW-1185">Reference proteome</keyword>
<gene>
    <name evidence="9" type="ORF">M408DRAFT_271742</name>
</gene>